<sequence>MNRLELNFLFKLDFRLQVTVETFKKYCCQLEMAATVFLIERPDCKAKDLTNIEDSNHQQSLWRSR</sequence>
<keyword evidence="2" id="KW-1185">Reference proteome</keyword>
<reference evidence="1 2" key="1">
    <citation type="journal article" date="2022" name="Nat. Plants">
        <title>Genomes of leafy and leafless Platanthera orchids illuminate the evolution of mycoheterotrophy.</title>
        <authorList>
            <person name="Li M.H."/>
            <person name="Liu K.W."/>
            <person name="Li Z."/>
            <person name="Lu H.C."/>
            <person name="Ye Q.L."/>
            <person name="Zhang D."/>
            <person name="Wang J.Y."/>
            <person name="Li Y.F."/>
            <person name="Zhong Z.M."/>
            <person name="Liu X."/>
            <person name="Yu X."/>
            <person name="Liu D.K."/>
            <person name="Tu X.D."/>
            <person name="Liu B."/>
            <person name="Hao Y."/>
            <person name="Liao X.Y."/>
            <person name="Jiang Y.T."/>
            <person name="Sun W.H."/>
            <person name="Chen J."/>
            <person name="Chen Y.Q."/>
            <person name="Ai Y."/>
            <person name="Zhai J.W."/>
            <person name="Wu S.S."/>
            <person name="Zhou Z."/>
            <person name="Hsiao Y.Y."/>
            <person name="Wu W.L."/>
            <person name="Chen Y.Y."/>
            <person name="Lin Y.F."/>
            <person name="Hsu J.L."/>
            <person name="Li C.Y."/>
            <person name="Wang Z.W."/>
            <person name="Zhao X."/>
            <person name="Zhong W.Y."/>
            <person name="Ma X.K."/>
            <person name="Ma L."/>
            <person name="Huang J."/>
            <person name="Chen G.Z."/>
            <person name="Huang M.Z."/>
            <person name="Huang L."/>
            <person name="Peng D.H."/>
            <person name="Luo Y.B."/>
            <person name="Zou S.Q."/>
            <person name="Chen S.P."/>
            <person name="Lan S."/>
            <person name="Tsai W.C."/>
            <person name="Van de Peer Y."/>
            <person name="Liu Z.J."/>
        </authorList>
    </citation>
    <scope>NUCLEOTIDE SEQUENCE [LARGE SCALE GENOMIC DNA]</scope>
    <source>
        <strain evidence="1">Lor288</strain>
    </source>
</reference>
<dbReference type="Gene3D" id="1.10.472.10">
    <property type="entry name" value="Cyclin-like"/>
    <property type="match status" value="1"/>
</dbReference>
<protein>
    <submittedName>
        <fullName evidence="1">Cyclin-P3-1</fullName>
    </submittedName>
</protein>
<evidence type="ECO:0000313" key="1">
    <source>
        <dbReference type="EMBL" id="KAK8962383.1"/>
    </source>
</evidence>
<accession>A0ABR2ME26</accession>
<organism evidence="1 2">
    <name type="scientific">Platanthera guangdongensis</name>
    <dbReference type="NCBI Taxonomy" id="2320717"/>
    <lineage>
        <taxon>Eukaryota</taxon>
        <taxon>Viridiplantae</taxon>
        <taxon>Streptophyta</taxon>
        <taxon>Embryophyta</taxon>
        <taxon>Tracheophyta</taxon>
        <taxon>Spermatophyta</taxon>
        <taxon>Magnoliopsida</taxon>
        <taxon>Liliopsida</taxon>
        <taxon>Asparagales</taxon>
        <taxon>Orchidaceae</taxon>
        <taxon>Orchidoideae</taxon>
        <taxon>Orchideae</taxon>
        <taxon>Orchidinae</taxon>
        <taxon>Platanthera</taxon>
    </lineage>
</organism>
<name>A0ABR2ME26_9ASPA</name>
<dbReference type="Proteomes" id="UP001412067">
    <property type="component" value="Unassembled WGS sequence"/>
</dbReference>
<evidence type="ECO:0000313" key="2">
    <source>
        <dbReference type="Proteomes" id="UP001412067"/>
    </source>
</evidence>
<gene>
    <name evidence="1" type="primary">CYCP3-1</name>
    <name evidence="1" type="ORF">KSP40_PGU012913</name>
</gene>
<dbReference type="EMBL" id="JBBWWR010000008">
    <property type="protein sequence ID" value="KAK8962383.1"/>
    <property type="molecule type" value="Genomic_DNA"/>
</dbReference>
<proteinExistence type="predicted"/>
<comment type="caution">
    <text evidence="1">The sequence shown here is derived from an EMBL/GenBank/DDBJ whole genome shotgun (WGS) entry which is preliminary data.</text>
</comment>